<comment type="caution">
    <text evidence="2">The sequence shown here is derived from an EMBL/GenBank/DDBJ whole genome shotgun (WGS) entry which is preliminary data.</text>
</comment>
<feature type="chain" id="PRO_5015170701" description="Lipoprotein" evidence="1">
    <location>
        <begin position="20"/>
        <end position="226"/>
    </location>
</feature>
<accession>A0A2P8D1B7</accession>
<keyword evidence="1" id="KW-0732">Signal</keyword>
<protein>
    <recommendedName>
        <fullName evidence="4">Lipoprotein</fullName>
    </recommendedName>
</protein>
<dbReference type="EMBL" id="PYGD01000006">
    <property type="protein sequence ID" value="PSK91007.1"/>
    <property type="molecule type" value="Genomic_DNA"/>
</dbReference>
<dbReference type="OrthoDB" id="1494608at2"/>
<name>A0A2P8D1B7_9BACT</name>
<dbReference type="Proteomes" id="UP000240572">
    <property type="component" value="Unassembled WGS sequence"/>
</dbReference>
<dbReference type="PROSITE" id="PS51257">
    <property type="entry name" value="PROKAR_LIPOPROTEIN"/>
    <property type="match status" value="1"/>
</dbReference>
<organism evidence="2 3">
    <name type="scientific">Taibaiella chishuiensis</name>
    <dbReference type="NCBI Taxonomy" id="1434707"/>
    <lineage>
        <taxon>Bacteria</taxon>
        <taxon>Pseudomonadati</taxon>
        <taxon>Bacteroidota</taxon>
        <taxon>Chitinophagia</taxon>
        <taxon>Chitinophagales</taxon>
        <taxon>Chitinophagaceae</taxon>
        <taxon>Taibaiella</taxon>
    </lineage>
</organism>
<dbReference type="AlphaFoldDB" id="A0A2P8D1B7"/>
<dbReference type="RefSeq" id="WP_146146759.1">
    <property type="nucleotide sequence ID" value="NZ_PYGD01000006.1"/>
</dbReference>
<gene>
    <name evidence="2" type="ORF">B0I18_10615</name>
</gene>
<evidence type="ECO:0000256" key="1">
    <source>
        <dbReference type="SAM" id="SignalP"/>
    </source>
</evidence>
<proteinExistence type="predicted"/>
<feature type="signal peptide" evidence="1">
    <location>
        <begin position="1"/>
        <end position="19"/>
    </location>
</feature>
<evidence type="ECO:0000313" key="3">
    <source>
        <dbReference type="Proteomes" id="UP000240572"/>
    </source>
</evidence>
<keyword evidence="3" id="KW-1185">Reference proteome</keyword>
<reference evidence="2 3" key="1">
    <citation type="submission" date="2018-03" db="EMBL/GenBank/DDBJ databases">
        <title>Genomic Encyclopedia of Type Strains, Phase III (KMG-III): the genomes of soil and plant-associated and newly described type strains.</title>
        <authorList>
            <person name="Whitman W."/>
        </authorList>
    </citation>
    <scope>NUCLEOTIDE SEQUENCE [LARGE SCALE GENOMIC DNA]</scope>
    <source>
        <strain evidence="2 3">CGMCC 1.12700</strain>
    </source>
</reference>
<evidence type="ECO:0008006" key="4">
    <source>
        <dbReference type="Google" id="ProtNLM"/>
    </source>
</evidence>
<sequence>MMKYSTKAMLILILCTGFACVGKNKQEAPNRDSEQPRIGYRDITDEMAGSSYRTRARSYFLVRGTDTSAFSCMLSESRADSSVLISVTFRESLTYDEQLNELKLLLPVAATDFDLKRLDGIGIGRLITTGDLAVRITQQYRERFGDNTTIGSYAKVALFLKQSPLGTDFNTLLQPYGYRVDEISVEKVFFSDKQVLYKQSVISTDADAIPERILDCMTWIRVEPAA</sequence>
<evidence type="ECO:0000313" key="2">
    <source>
        <dbReference type="EMBL" id="PSK91007.1"/>
    </source>
</evidence>